<evidence type="ECO:0000256" key="2">
    <source>
        <dbReference type="ARBA" id="ARBA00022525"/>
    </source>
</evidence>
<name>A0A0K8R4Q5_IXORI</name>
<evidence type="ECO:0000256" key="6">
    <source>
        <dbReference type="SAM" id="SignalP"/>
    </source>
</evidence>
<evidence type="ECO:0000313" key="7">
    <source>
        <dbReference type="EMBL" id="JAA65878.1"/>
    </source>
</evidence>
<dbReference type="EMBL" id="GADI01007930">
    <property type="protein sequence ID" value="JAA65878.1"/>
    <property type="molecule type" value="mRNA"/>
</dbReference>
<keyword evidence="4" id="KW-0325">Glycoprotein</keyword>
<dbReference type="InterPro" id="IPR021971">
    <property type="entry name" value="Salp15"/>
</dbReference>
<keyword evidence="3 6" id="KW-0732">Signal</keyword>
<keyword evidence="2" id="KW-0964">Secreted</keyword>
<protein>
    <submittedName>
        <fullName evidence="7">Putative ixostatin</fullName>
    </submittedName>
</protein>
<dbReference type="Pfam" id="PF12115">
    <property type="entry name" value="Salp15"/>
    <property type="match status" value="1"/>
</dbReference>
<evidence type="ECO:0000256" key="1">
    <source>
        <dbReference type="ARBA" id="ARBA00004613"/>
    </source>
</evidence>
<accession>A0A0K8R4Q5</accession>
<dbReference type="AlphaFoldDB" id="A0A0K8R4Q5"/>
<comment type="subcellular location">
    <subcellularLocation>
        <location evidence="1">Secreted</location>
    </subcellularLocation>
</comment>
<evidence type="ECO:0000256" key="4">
    <source>
        <dbReference type="ARBA" id="ARBA00023180"/>
    </source>
</evidence>
<reference evidence="7" key="1">
    <citation type="submission" date="2012-12" db="EMBL/GenBank/DDBJ databases">
        <title>Identification and characterization of a phenylalanine ammonia-lyase gene family in Isatis indigotica Fort.</title>
        <authorList>
            <person name="Liu Q."/>
            <person name="Chen J."/>
            <person name="Zhou X."/>
            <person name="Di P."/>
            <person name="Xiao Y."/>
            <person name="Xuan H."/>
            <person name="Zhang L."/>
            <person name="Chen W."/>
        </authorList>
    </citation>
    <scope>NUCLEOTIDE SEQUENCE</scope>
    <source>
        <tissue evidence="7">Salivary gland</tissue>
    </source>
</reference>
<organism evidence="7">
    <name type="scientific">Ixodes ricinus</name>
    <name type="common">Common tick</name>
    <name type="synonym">Acarus ricinus</name>
    <dbReference type="NCBI Taxonomy" id="34613"/>
    <lineage>
        <taxon>Eukaryota</taxon>
        <taxon>Metazoa</taxon>
        <taxon>Ecdysozoa</taxon>
        <taxon>Arthropoda</taxon>
        <taxon>Chelicerata</taxon>
        <taxon>Arachnida</taxon>
        <taxon>Acari</taxon>
        <taxon>Parasitiformes</taxon>
        <taxon>Ixodida</taxon>
        <taxon>Ixodoidea</taxon>
        <taxon>Ixodidae</taxon>
        <taxon>Ixodinae</taxon>
        <taxon>Ixodes</taxon>
    </lineage>
</organism>
<sequence>MIRMMILPLSVVLLASSGHLYAAQSVPLNPSPDTCSMGLGKHIDTICSSRNATFLSLSDCFYTCKGFNSRNQITHININLEDGVPCGPCMECCGGICKRVTFEFKNPLTLKSCASEKAAA</sequence>
<evidence type="ECO:0000256" key="3">
    <source>
        <dbReference type="ARBA" id="ARBA00022729"/>
    </source>
</evidence>
<feature type="signal peptide" evidence="6">
    <location>
        <begin position="1"/>
        <end position="22"/>
    </location>
</feature>
<evidence type="ECO:0000256" key="5">
    <source>
        <dbReference type="ARBA" id="ARBA00034321"/>
    </source>
</evidence>
<feature type="chain" id="PRO_5005515751" evidence="6">
    <location>
        <begin position="23"/>
        <end position="120"/>
    </location>
</feature>
<dbReference type="GO" id="GO:0005576">
    <property type="term" value="C:extracellular region"/>
    <property type="evidence" value="ECO:0007669"/>
    <property type="project" value="UniProtKB-SubCell"/>
</dbReference>
<proteinExistence type="evidence at transcript level"/>
<comment type="similarity">
    <text evidence="5">Belongs to the salp15 family.</text>
</comment>